<proteinExistence type="predicted"/>
<organism evidence="2 3">
    <name type="scientific">Cardiocondyla obscurior</name>
    <dbReference type="NCBI Taxonomy" id="286306"/>
    <lineage>
        <taxon>Eukaryota</taxon>
        <taxon>Metazoa</taxon>
        <taxon>Ecdysozoa</taxon>
        <taxon>Arthropoda</taxon>
        <taxon>Hexapoda</taxon>
        <taxon>Insecta</taxon>
        <taxon>Pterygota</taxon>
        <taxon>Neoptera</taxon>
        <taxon>Endopterygota</taxon>
        <taxon>Hymenoptera</taxon>
        <taxon>Apocrita</taxon>
        <taxon>Aculeata</taxon>
        <taxon>Formicoidea</taxon>
        <taxon>Formicidae</taxon>
        <taxon>Myrmicinae</taxon>
        <taxon>Cardiocondyla</taxon>
    </lineage>
</organism>
<feature type="compositionally biased region" description="Basic and acidic residues" evidence="1">
    <location>
        <begin position="46"/>
        <end position="60"/>
    </location>
</feature>
<reference evidence="2 3" key="1">
    <citation type="submission" date="2023-03" db="EMBL/GenBank/DDBJ databases">
        <title>High recombination rates correlate with genetic variation in Cardiocondyla obscurior ants.</title>
        <authorList>
            <person name="Errbii M."/>
        </authorList>
    </citation>
    <scope>NUCLEOTIDE SEQUENCE [LARGE SCALE GENOMIC DNA]</scope>
    <source>
        <strain evidence="2">Alpha-2009</strain>
        <tissue evidence="2">Whole body</tissue>
    </source>
</reference>
<dbReference type="EMBL" id="JADYXP020000023">
    <property type="protein sequence ID" value="KAL0101999.1"/>
    <property type="molecule type" value="Genomic_DNA"/>
</dbReference>
<keyword evidence="3" id="KW-1185">Reference proteome</keyword>
<evidence type="ECO:0000256" key="1">
    <source>
        <dbReference type="SAM" id="MobiDB-lite"/>
    </source>
</evidence>
<protein>
    <submittedName>
        <fullName evidence="2">Uncharacterized protein</fullName>
    </submittedName>
</protein>
<evidence type="ECO:0000313" key="2">
    <source>
        <dbReference type="EMBL" id="KAL0101999.1"/>
    </source>
</evidence>
<gene>
    <name evidence="2" type="ORF">PUN28_018512</name>
</gene>
<name>A0AAW2EI27_9HYME</name>
<sequence>MTRDDRAGFATGRADRLSGRESCGRNVSYLAADGLLKEVRRRRKQERSEKETRSGTRREIRQNCAFDSEQRCAAMFVRVHPKYSNCRRRRECGSTR</sequence>
<dbReference type="AlphaFoldDB" id="A0AAW2EI27"/>
<dbReference type="Proteomes" id="UP001430953">
    <property type="component" value="Unassembled WGS sequence"/>
</dbReference>
<evidence type="ECO:0000313" key="3">
    <source>
        <dbReference type="Proteomes" id="UP001430953"/>
    </source>
</evidence>
<feature type="region of interest" description="Disordered" evidence="1">
    <location>
        <begin position="40"/>
        <end position="60"/>
    </location>
</feature>
<accession>A0AAW2EI27</accession>
<comment type="caution">
    <text evidence="2">The sequence shown here is derived from an EMBL/GenBank/DDBJ whole genome shotgun (WGS) entry which is preliminary data.</text>
</comment>